<accession>A0ABM8ANJ7</accession>
<name>A0ABM8ANJ7_9BACT</name>
<gene>
    <name evidence="3" type="ORF">JCM14722_05290</name>
</gene>
<dbReference type="RefSeq" id="WP_264983043.1">
    <property type="nucleotide sequence ID" value="NZ_AP026708.1"/>
</dbReference>
<keyword evidence="4" id="KW-1185">Reference proteome</keyword>
<sequence>MTLCCLCNSPRLETLVKVDGQPLGNRFLQAADADEYTHVKHAAVCLDCGLVQLVDPIPAEEMMPVFDWITYNEPEPHLDRTAEVLFGLPGIGPESVVGGVSFKDDSTIARLERMGVENTWRIDPEAHLGVDRPGVGVETVQARLPECLDTGLARFRQRADILISRHIMEHLHDLRGYMRGLRAMVRPGGYLFLEAPCCDDQFRLKDFAPLWEEHLQYYTPAIFKGVFAAFGFELVHYERVSYPLEDSLVGVGRLVGEEQPFVIDADELAVEIERARGYGRGFDEMRAWWREYLAAFTKEQGKVAVFGAGHLGCTFVNLLGLKEHISFFVDDNPDKAGLFMPGSRLPILKSAALIEEDVKLALMCFNPAVEPKVIANNQPFLDRGGRFASIFPKSAIALGPERSVS</sequence>
<dbReference type="InterPro" id="IPR038576">
    <property type="entry name" value="Methyltransf_Zn-bd_dom_put_sf"/>
</dbReference>
<dbReference type="Pfam" id="PF08484">
    <property type="entry name" value="Methyltransf_14"/>
    <property type="match status" value="1"/>
</dbReference>
<evidence type="ECO:0000259" key="2">
    <source>
        <dbReference type="Pfam" id="PF08484"/>
    </source>
</evidence>
<evidence type="ECO:0000259" key="1">
    <source>
        <dbReference type="Pfam" id="PF08421"/>
    </source>
</evidence>
<dbReference type="Pfam" id="PF08421">
    <property type="entry name" value="Methyltransf_13"/>
    <property type="match status" value="1"/>
</dbReference>
<evidence type="ECO:0000313" key="3">
    <source>
        <dbReference type="EMBL" id="BDQ32987.1"/>
    </source>
</evidence>
<dbReference type="Gene3D" id="3.40.50.720">
    <property type="entry name" value="NAD(P)-binding Rossmann-like Domain"/>
    <property type="match status" value="1"/>
</dbReference>
<dbReference type="InterPro" id="IPR013630">
    <property type="entry name" value="Methyltransf_Zn-bd_dom_put"/>
</dbReference>
<dbReference type="InterPro" id="IPR013691">
    <property type="entry name" value="MeTrfase_14"/>
</dbReference>
<feature type="domain" description="C-methyltransferase" evidence="2">
    <location>
        <begin position="272"/>
        <end position="392"/>
    </location>
</feature>
<dbReference type="Proteomes" id="UP001061361">
    <property type="component" value="Chromosome"/>
</dbReference>
<protein>
    <submittedName>
        <fullName evidence="3">D-mycarose 3-C-methyltransferase</fullName>
    </submittedName>
</protein>
<proteinExistence type="predicted"/>
<reference evidence="3" key="1">
    <citation type="submission" date="2022-08" db="EMBL/GenBank/DDBJ databases">
        <title>Genome Sequence of the sulphate-reducing bacterium, Pseudodesulfovibrio portus JCM14722.</title>
        <authorList>
            <person name="Kondo R."/>
            <person name="Kataoka T."/>
        </authorList>
    </citation>
    <scope>NUCLEOTIDE SEQUENCE</scope>
    <source>
        <strain evidence="3">JCM 14722</strain>
    </source>
</reference>
<feature type="domain" description="Methyltransferase putative zinc binding" evidence="1">
    <location>
        <begin position="4"/>
        <end position="62"/>
    </location>
</feature>
<evidence type="ECO:0000313" key="4">
    <source>
        <dbReference type="Proteomes" id="UP001061361"/>
    </source>
</evidence>
<dbReference type="EMBL" id="AP026708">
    <property type="protein sequence ID" value="BDQ32987.1"/>
    <property type="molecule type" value="Genomic_DNA"/>
</dbReference>
<dbReference type="Gene3D" id="3.40.50.150">
    <property type="entry name" value="Vaccinia Virus protein VP39"/>
    <property type="match status" value="1"/>
</dbReference>
<dbReference type="Pfam" id="PF13489">
    <property type="entry name" value="Methyltransf_23"/>
    <property type="match status" value="1"/>
</dbReference>
<dbReference type="SUPFAM" id="SSF53335">
    <property type="entry name" value="S-adenosyl-L-methionine-dependent methyltransferases"/>
    <property type="match status" value="1"/>
</dbReference>
<organism evidence="3 4">
    <name type="scientific">Pseudodesulfovibrio portus</name>
    <dbReference type="NCBI Taxonomy" id="231439"/>
    <lineage>
        <taxon>Bacteria</taxon>
        <taxon>Pseudomonadati</taxon>
        <taxon>Thermodesulfobacteriota</taxon>
        <taxon>Desulfovibrionia</taxon>
        <taxon>Desulfovibrionales</taxon>
        <taxon>Desulfovibrionaceae</taxon>
    </lineage>
</organism>
<dbReference type="Gene3D" id="6.20.50.110">
    <property type="entry name" value="Methyltransferase, zinc-binding domain"/>
    <property type="match status" value="1"/>
</dbReference>
<dbReference type="InterPro" id="IPR029063">
    <property type="entry name" value="SAM-dependent_MTases_sf"/>
</dbReference>